<dbReference type="Gene3D" id="2.180.10.10">
    <property type="entry name" value="RHS repeat-associated core"/>
    <property type="match status" value="2"/>
</dbReference>
<dbReference type="RefSeq" id="WP_073309821.1">
    <property type="nucleotide sequence ID" value="NZ_FQZI01000002.1"/>
</dbReference>
<dbReference type="GO" id="GO:0005576">
    <property type="term" value="C:extracellular region"/>
    <property type="evidence" value="ECO:0007669"/>
    <property type="project" value="UniProtKB-SubCell"/>
</dbReference>
<dbReference type="Gene3D" id="2.40.128.340">
    <property type="match status" value="1"/>
</dbReference>
<evidence type="ECO:0000313" key="4">
    <source>
        <dbReference type="EMBL" id="SHI71160.1"/>
    </source>
</evidence>
<gene>
    <name evidence="4" type="ORF">SAMN05444363_1377</name>
</gene>
<evidence type="ECO:0000256" key="3">
    <source>
        <dbReference type="ARBA" id="ARBA00023026"/>
    </source>
</evidence>
<comment type="subcellular location">
    <subcellularLocation>
        <location evidence="1">Secreted</location>
    </subcellularLocation>
</comment>
<dbReference type="SUPFAM" id="SSF69318">
    <property type="entry name" value="Integrin alpha N-terminal domain"/>
    <property type="match status" value="1"/>
</dbReference>
<evidence type="ECO:0000256" key="1">
    <source>
        <dbReference type="ARBA" id="ARBA00004613"/>
    </source>
</evidence>
<dbReference type="PANTHER" id="PTHR46580:SF2">
    <property type="entry name" value="MAM DOMAIN-CONTAINING PROTEIN"/>
    <property type="match status" value="1"/>
</dbReference>
<organism evidence="4 5">
    <name type="scientific">Flavobacterium terrae</name>
    <dbReference type="NCBI Taxonomy" id="415425"/>
    <lineage>
        <taxon>Bacteria</taxon>
        <taxon>Pseudomonadati</taxon>
        <taxon>Bacteroidota</taxon>
        <taxon>Flavobacteriia</taxon>
        <taxon>Flavobacteriales</taxon>
        <taxon>Flavobacteriaceae</taxon>
        <taxon>Flavobacterium</taxon>
    </lineage>
</organism>
<reference evidence="5" key="1">
    <citation type="submission" date="2016-11" db="EMBL/GenBank/DDBJ databases">
        <authorList>
            <person name="Varghese N."/>
            <person name="Submissions S."/>
        </authorList>
    </citation>
    <scope>NUCLEOTIDE SEQUENCE [LARGE SCALE GENOMIC DNA]</scope>
    <source>
        <strain evidence="5">DSM 18829</strain>
    </source>
</reference>
<dbReference type="EMBL" id="FQZI01000002">
    <property type="protein sequence ID" value="SHI71160.1"/>
    <property type="molecule type" value="Genomic_DNA"/>
</dbReference>
<dbReference type="InterPro" id="IPR003284">
    <property type="entry name" value="Sal_SpvB"/>
</dbReference>
<evidence type="ECO:0000256" key="2">
    <source>
        <dbReference type="ARBA" id="ARBA00022525"/>
    </source>
</evidence>
<dbReference type="PANTHER" id="PTHR46580">
    <property type="entry name" value="SENSOR KINASE-RELATED"/>
    <property type="match status" value="1"/>
</dbReference>
<dbReference type="OrthoDB" id="6225685at2"/>
<accession>A0A1M6DDB8</accession>
<keyword evidence="5" id="KW-1185">Reference proteome</keyword>
<dbReference type="InterPro" id="IPR028994">
    <property type="entry name" value="Integrin_alpha_N"/>
</dbReference>
<keyword evidence="2" id="KW-0964">Secreted</keyword>
<dbReference type="Proteomes" id="UP000184488">
    <property type="component" value="Unassembled WGS sequence"/>
</dbReference>
<dbReference type="InterPro" id="IPR022385">
    <property type="entry name" value="Rhs_assc_core"/>
</dbReference>
<protein>
    <submittedName>
        <fullName evidence="4">RHS repeat-associated core domain-containing protein</fullName>
    </submittedName>
</protein>
<dbReference type="NCBIfam" id="TIGR03696">
    <property type="entry name" value="Rhs_assc_core"/>
    <property type="match status" value="1"/>
</dbReference>
<proteinExistence type="predicted"/>
<dbReference type="STRING" id="415425.SAMN05444363_1377"/>
<dbReference type="Pfam" id="PF03534">
    <property type="entry name" value="SpvB"/>
    <property type="match status" value="1"/>
</dbReference>
<evidence type="ECO:0000313" key="5">
    <source>
        <dbReference type="Proteomes" id="UP000184488"/>
    </source>
</evidence>
<sequence>MKNIYLIILFLTFNSIFSQNSELTLEGEVGRTNGNLGVSLSGAATYDIPILVPPGINGIEPRLSLSYNSHGAVGLAGYGWNLSGLSSITRISATKFHDGINDPVDLDSNDRFALDGQRLLLKSGTYGVPGSTYETENYSNLKITLTSYYSYTTSVENGSSVQIFGKLTFKVEYPDGAIAYYGNSLDSSAFSISGITSWENPQGLKINYTYTNSNNYLYIASIKYGSRVTSEGINEVQFIYKSRASAEQSYQGNTNIINDKILSQIKVLGNTNGYRNYYLTHENVIGQEQLIEIQEKSGNETKALKPIRFTYGQNFSNDIEFIAQKLFVDDNNNYISLNESSLIQGDYNGDGEIDLLKTSNNSYEIISNVDENAGSVIQATKTSNNESSTVYKSFNIEALDYSLSGNKKSNKQYWCTVRGQNNPSKLLFKIYSNNYNTNNVVLHVTKEFLTDGYHYSPETILNGDFNGDGLTDVILLGTSPNNHSTFKITLIDLDKRLINNYNKDISSANNIINNSFLKIGDFDGNGKTDILTYNGDTKKIIAFSLDESNSALQKIFDYDFDFGVNYSSSILLRSILVADFNGDGKSDLLSTYVQKSILYSTGSGLIAEPLPNNLPTPDKDNFILVFDLNNDRKSDIISVSNYNVYAGVEYYPVLAGYTASGPFYESRERQLYYKYVSIRTFIKSGVSGVDSSVWTYNTLEYNTGAIEKSDGIPIPPQYPVLLKTNKKTSKNILGLQYLTPYNYPTVLFEISTLGNENLLKSIINNSLVDEINYRKLSDFDVYTNSSTQIYDYPYYEIPSRIDFKLVSQIHSYSDSHSKKKDYKYSGATFHAEGLGFLGFRSILKTNWYTDPLQIISNIEKFDLSKRGAQIDNFTVLGLVTPDYNLNTGGVNPFINRTEIVYNDEDTSYEMPLLPNKVFKLKKTLIKQTNGLEDTSKEIATVYNLNSNPIQITTTYKKGVLVEKVSTEILSYASITSPYMVDRLEQKNKNAIIYPSNNSTSSEEIYTYNGNLLTRIKKKGNGTVYIIEDNDYDDFGNIVKKTISAPGLAPRVSSFAYDNTGRFLIKKTDVGGIITKYTYDVNNGNLQSKSFPSKTTTTLRNSYKYDVWGKIISQKDIYGKNETYNYYYYGLGGFLKETIQDDGSSSKIMFDELGREVRSQVKDINDNWSIIDTEYDIYDRVIKKSQPYNNVASVWNEMQYDVYGRLMQSTRLKSLSSPGQITNYSYSGTSTTENDGIKTKEIIRNSLDQQITITETPGGVINNEYFASGNLKSTICNGATINIVEDGWGNKIELNDPSAGNRKYDYNHFGQLIREEIVGQGELIYELDDFGKISFKTVKDVGGNIKSKSTYIYNSSNNLIENIRFDDYVNSTFSTNSFTYGTYNNILSSTEELNGKAKFVKTISYDLFGRPSTETYLIENKSDNKTSSRIIINEYKNGYKSKIYDNNSPTIPLWEAKTVNSHGQILTASLGNGITITNTYDEYGFPSQNKHDKSGTNIMTLTNTFDPVRGNLLTRTNNMFGTWSETITYDNADRLTSYRDAVGVQNQSYNNNGTIAKNNIGDYAYGISGKPFQTSSVTPLDQSATSTVLNYYDPRTQNITYNLFKSPISIQEATKENIDFEYGAYNSRSAMYYGSLDADKSIRPYRKYYSDDGTMEIKLKTSSPTSVELITYLGGDGYTAPAVLKSDGTTQKIYYLHRDYQGTIVGVSDASGAIVEKRLFDVWGEIIKYQNGAITALPVNTGTMLIDRGYTGHEHLFGVGLINMNGRIYDYKLHRFLQPDNNIQDPSNTQNYNRYAYVMNNPTKYTDQTGEFWGWFAGFIFSTYVHGAQATGNPNPFQWNAGQWVNAGLSAASITMSTALTNSSNNLIESSWNKNERETSNVNSSIKDNELNYDTFVANINKAKYDNSSFKYAGAVTVALLADDVTGIGAVDDVLIPFVVGGAAGYWAWENRFAIIKSAIDGAQEVKLAFTATTDYVGKMNKEIERIGRKVGGPKGFLYELRVNRSGEYLDVRGNKVHLNSGDIWKYGETTSGETRYSRSELQAMVPGGVRMFPIFTGNQVEIKIQEKIMIYGYFFTNGTLPPGNRIFR</sequence>
<keyword evidence="3" id="KW-0843">Virulence</keyword>
<dbReference type="GO" id="GO:0005737">
    <property type="term" value="C:cytoplasm"/>
    <property type="evidence" value="ECO:0007669"/>
    <property type="project" value="InterPro"/>
</dbReference>
<name>A0A1M6DDB8_9FLAO</name>